<evidence type="ECO:0008006" key="8">
    <source>
        <dbReference type="Google" id="ProtNLM"/>
    </source>
</evidence>
<dbReference type="InterPro" id="IPR003689">
    <property type="entry name" value="ZIP"/>
</dbReference>
<feature type="compositionally biased region" description="Acidic residues" evidence="5">
    <location>
        <begin position="150"/>
        <end position="160"/>
    </location>
</feature>
<gene>
    <name evidence="7" type="ORF">EHUX00137_LOCUS14614</name>
</gene>
<evidence type="ECO:0000256" key="1">
    <source>
        <dbReference type="ARBA" id="ARBA00004141"/>
    </source>
</evidence>
<feature type="region of interest" description="Disordered" evidence="5">
    <location>
        <begin position="133"/>
        <end position="172"/>
    </location>
</feature>
<feature type="transmembrane region" description="Helical" evidence="6">
    <location>
        <begin position="346"/>
        <end position="364"/>
    </location>
</feature>
<dbReference type="GO" id="GO:0005385">
    <property type="term" value="F:zinc ion transmembrane transporter activity"/>
    <property type="evidence" value="ECO:0007669"/>
    <property type="project" value="TreeGrafter"/>
</dbReference>
<feature type="compositionally biased region" description="Low complexity" evidence="5">
    <location>
        <begin position="161"/>
        <end position="172"/>
    </location>
</feature>
<feature type="transmembrane region" description="Helical" evidence="6">
    <location>
        <begin position="12"/>
        <end position="34"/>
    </location>
</feature>
<protein>
    <recommendedName>
        <fullName evidence="8">Zinc transporter</fullName>
    </recommendedName>
</protein>
<evidence type="ECO:0000256" key="5">
    <source>
        <dbReference type="SAM" id="MobiDB-lite"/>
    </source>
</evidence>
<dbReference type="Pfam" id="PF02535">
    <property type="entry name" value="Zip"/>
    <property type="match status" value="1"/>
</dbReference>
<evidence type="ECO:0000313" key="7">
    <source>
        <dbReference type="EMBL" id="CAE0544941.1"/>
    </source>
</evidence>
<dbReference type="EMBL" id="HBIR01019317">
    <property type="protein sequence ID" value="CAE0544941.1"/>
    <property type="molecule type" value="Transcribed_RNA"/>
</dbReference>
<dbReference type="GO" id="GO:0016020">
    <property type="term" value="C:membrane"/>
    <property type="evidence" value="ECO:0007669"/>
    <property type="project" value="UniProtKB-SubCell"/>
</dbReference>
<dbReference type="AlphaFoldDB" id="A0A7S3S5L4"/>
<comment type="subcellular location">
    <subcellularLocation>
        <location evidence="1">Membrane</location>
        <topology evidence="1">Multi-pass membrane protein</topology>
    </subcellularLocation>
</comment>
<dbReference type="PANTHER" id="PTHR11040:SF205">
    <property type="entry name" value="ZINC TRANSPORTER ZUPT"/>
    <property type="match status" value="1"/>
</dbReference>
<feature type="transmembrane region" description="Helical" evidence="6">
    <location>
        <begin position="282"/>
        <end position="305"/>
    </location>
</feature>
<feature type="transmembrane region" description="Helical" evidence="6">
    <location>
        <begin position="46"/>
        <end position="68"/>
    </location>
</feature>
<name>A0A7S3S5L4_EMIHU</name>
<reference evidence="7" key="1">
    <citation type="submission" date="2021-01" db="EMBL/GenBank/DDBJ databases">
        <authorList>
            <person name="Corre E."/>
            <person name="Pelletier E."/>
            <person name="Niang G."/>
            <person name="Scheremetjew M."/>
            <person name="Finn R."/>
            <person name="Kale V."/>
            <person name="Holt S."/>
            <person name="Cochrane G."/>
            <person name="Meng A."/>
            <person name="Brown T."/>
            <person name="Cohen L."/>
        </authorList>
    </citation>
    <scope>NUCLEOTIDE SEQUENCE</scope>
    <source>
        <strain evidence="7">379</strain>
    </source>
</reference>
<keyword evidence="3 6" id="KW-1133">Transmembrane helix</keyword>
<sequence length="366" mass="37680">MPEYDWNSPNIGSAIGISVGAGLATAVGGALAFCPSVLKSVPPNKILAVALALSAGVMLYVSFIEIFVKSYESIVDSGQSTGAASAITTTCFFGGMFITVLLEMFVDWLLKRYGGASEEGHSHGLPKTACACDPKAEVPTPDQSAASLDGEGEGDTEGDAEAPGASAAKQADPAASGVVVDVGGTGGVVNIVDGGGGAASSAELQKMLESESEKKKLARMGMLTALAIGIHNFPEGLATFLATLEDEKVGASLGVAIAVHNVPEGLCVAMPVLYATGNKWKAFGWSLLSGLTEPIGGLVGFAILQPVFTDLVFGIVFSMVGGMMVFIVLHELLPAAHRYMGSQWKATAWLVLGMFIMALSLVLFKL</sequence>
<evidence type="ECO:0000256" key="4">
    <source>
        <dbReference type="ARBA" id="ARBA00023136"/>
    </source>
</evidence>
<feature type="transmembrane region" description="Helical" evidence="6">
    <location>
        <begin position="217"/>
        <end position="233"/>
    </location>
</feature>
<evidence type="ECO:0000256" key="6">
    <source>
        <dbReference type="SAM" id="Phobius"/>
    </source>
</evidence>
<keyword evidence="4 6" id="KW-0472">Membrane</keyword>
<keyword evidence="2 6" id="KW-0812">Transmembrane</keyword>
<proteinExistence type="predicted"/>
<organism evidence="7">
    <name type="scientific">Emiliania huxleyi</name>
    <name type="common">Coccolithophore</name>
    <name type="synonym">Pontosphaera huxleyi</name>
    <dbReference type="NCBI Taxonomy" id="2903"/>
    <lineage>
        <taxon>Eukaryota</taxon>
        <taxon>Haptista</taxon>
        <taxon>Haptophyta</taxon>
        <taxon>Prymnesiophyceae</taxon>
        <taxon>Isochrysidales</taxon>
        <taxon>Noelaerhabdaceae</taxon>
        <taxon>Emiliania</taxon>
    </lineage>
</organism>
<feature type="transmembrane region" description="Helical" evidence="6">
    <location>
        <begin position="311"/>
        <end position="334"/>
    </location>
</feature>
<evidence type="ECO:0000256" key="3">
    <source>
        <dbReference type="ARBA" id="ARBA00022989"/>
    </source>
</evidence>
<feature type="transmembrane region" description="Helical" evidence="6">
    <location>
        <begin position="80"/>
        <end position="102"/>
    </location>
</feature>
<accession>A0A7S3S5L4</accession>
<evidence type="ECO:0000256" key="2">
    <source>
        <dbReference type="ARBA" id="ARBA00022692"/>
    </source>
</evidence>
<dbReference type="PANTHER" id="PTHR11040">
    <property type="entry name" value="ZINC/IRON TRANSPORTER"/>
    <property type="match status" value="1"/>
</dbReference>